<sequence length="474" mass="53268">MKHVDMEHVLKQAAANKPREVPGVVRQQYDATYAKLRELAAKKDAVPDVVKQSVEQSVQALRSNTASRKKRRMRQVAIITAAVSFIGMGIIGSGFVSPVMAQTLKKIPLLNTVFTIAGDLGLQAADEKGLVENVNQSMTLNGETLKVSKVIYDGTRLSVGFVQLAPGRKIEQVKLAIDGELDHFASSLRDRILSEDGKTVNSVINFRPNWNLPDEFELKLFVFLEGMEQERFEFSFPVKKVPSRTITSDMVRKYGETTMKVDKIVMSEASTQVILKYTYPQRFMKKESLMYIESHVAVIDDRGIELELVNGGGGTGTLINEVMHSTLEFNFAPFQHPPKSITVKPYFIRISKNPLSQNKTTVTEMPSEDKPLILSQGAAGSLEVTRMKWKGDRLFVYYNKVGDNPFGNGRYLHVEDEQGHLLNKKQIRVVDPENYGFVAEFDQVSPDQKLTFVTEDIPLVDYIKDLEMTIPVTE</sequence>
<dbReference type="InterPro" id="IPR025436">
    <property type="entry name" value="DUF4179"/>
</dbReference>
<dbReference type="Gene3D" id="2.60.40.1630">
    <property type="entry name" value="bacillus anthracis domain"/>
    <property type="match status" value="1"/>
</dbReference>
<accession>A0AAP7DGW8</accession>
<dbReference type="Pfam" id="PF18705">
    <property type="entry name" value="DUF5643"/>
    <property type="match status" value="1"/>
</dbReference>
<dbReference type="AlphaFoldDB" id="A0AAP7DGW8"/>
<keyword evidence="1" id="KW-0812">Transmembrane</keyword>
<keyword evidence="1" id="KW-0472">Membrane</keyword>
<protein>
    <submittedName>
        <fullName evidence="4">DUF4179 domain-containing protein</fullName>
    </submittedName>
</protein>
<reference evidence="4 5" key="1">
    <citation type="submission" date="2020-05" db="EMBL/GenBank/DDBJ databases">
        <title>Whole genome sequencing and identification of novel metabolites from Paenibacillus alvei strain JR949.</title>
        <authorList>
            <person name="Rajendhran J."/>
            <person name="Sree Pranav P."/>
            <person name="Mahalakshmi B."/>
            <person name="Karthikeyan R."/>
        </authorList>
    </citation>
    <scope>NUCLEOTIDE SEQUENCE [LARGE SCALE GENOMIC DNA]</scope>
    <source>
        <strain evidence="4 5">JR949</strain>
    </source>
</reference>
<keyword evidence="1" id="KW-1133">Transmembrane helix</keyword>
<evidence type="ECO:0000256" key="1">
    <source>
        <dbReference type="SAM" id="Phobius"/>
    </source>
</evidence>
<gene>
    <name evidence="4" type="ORF">HMI46_05155</name>
</gene>
<evidence type="ECO:0000259" key="3">
    <source>
        <dbReference type="Pfam" id="PF18705"/>
    </source>
</evidence>
<feature type="transmembrane region" description="Helical" evidence="1">
    <location>
        <begin position="76"/>
        <end position="96"/>
    </location>
</feature>
<dbReference type="RefSeq" id="WP_163976835.1">
    <property type="nucleotide sequence ID" value="NZ_JABFOR010000004.1"/>
</dbReference>
<feature type="domain" description="DUF5643" evidence="3">
    <location>
        <begin position="245"/>
        <end position="363"/>
    </location>
</feature>
<proteinExistence type="predicted"/>
<evidence type="ECO:0000313" key="4">
    <source>
        <dbReference type="EMBL" id="NOJ69937.1"/>
    </source>
</evidence>
<dbReference type="InterPro" id="IPR040680">
    <property type="entry name" value="DUF5643"/>
</dbReference>
<organism evidence="4 5">
    <name type="scientific">Paenibacillus alvei</name>
    <name type="common">Bacillus alvei</name>
    <dbReference type="NCBI Taxonomy" id="44250"/>
    <lineage>
        <taxon>Bacteria</taxon>
        <taxon>Bacillati</taxon>
        <taxon>Bacillota</taxon>
        <taxon>Bacilli</taxon>
        <taxon>Bacillales</taxon>
        <taxon>Paenibacillaceae</taxon>
        <taxon>Paenibacillus</taxon>
    </lineage>
</organism>
<comment type="caution">
    <text evidence="4">The sequence shown here is derived from an EMBL/GenBank/DDBJ whole genome shotgun (WGS) entry which is preliminary data.</text>
</comment>
<name>A0AAP7DGW8_PAEAL</name>
<dbReference type="Gene3D" id="2.60.40.1640">
    <property type="entry name" value="Conserved domain protein"/>
    <property type="match status" value="1"/>
</dbReference>
<feature type="domain" description="DUF4179" evidence="2">
    <location>
        <begin position="69"/>
        <end position="161"/>
    </location>
</feature>
<evidence type="ECO:0000313" key="5">
    <source>
        <dbReference type="Proteomes" id="UP000552038"/>
    </source>
</evidence>
<dbReference type="Pfam" id="PF13786">
    <property type="entry name" value="DUF4179"/>
    <property type="match status" value="1"/>
</dbReference>
<evidence type="ECO:0000259" key="2">
    <source>
        <dbReference type="Pfam" id="PF13786"/>
    </source>
</evidence>
<dbReference type="EMBL" id="JABFOR010000004">
    <property type="protein sequence ID" value="NOJ69937.1"/>
    <property type="molecule type" value="Genomic_DNA"/>
</dbReference>
<dbReference type="Proteomes" id="UP000552038">
    <property type="component" value="Unassembled WGS sequence"/>
</dbReference>